<dbReference type="Proteomes" id="UP001208620">
    <property type="component" value="Unassembled WGS sequence"/>
</dbReference>
<evidence type="ECO:0000313" key="1">
    <source>
        <dbReference type="EMBL" id="MCW4138861.1"/>
    </source>
</evidence>
<organism evidence="1 2">
    <name type="scientific">Segatella copri</name>
    <dbReference type="NCBI Taxonomy" id="165179"/>
    <lineage>
        <taxon>Bacteria</taxon>
        <taxon>Pseudomonadati</taxon>
        <taxon>Bacteroidota</taxon>
        <taxon>Bacteroidia</taxon>
        <taxon>Bacteroidales</taxon>
        <taxon>Prevotellaceae</taxon>
        <taxon>Segatella</taxon>
    </lineage>
</organism>
<proteinExistence type="predicted"/>
<evidence type="ECO:0000313" key="2">
    <source>
        <dbReference type="Proteomes" id="UP001208620"/>
    </source>
</evidence>
<dbReference type="RefSeq" id="WP_264949525.1">
    <property type="nucleotide sequence ID" value="NZ_DAWEAY010000018.1"/>
</dbReference>
<dbReference type="EMBL" id="JAPDVD010000002">
    <property type="protein sequence ID" value="MCW4138861.1"/>
    <property type="molecule type" value="Genomic_DNA"/>
</dbReference>
<gene>
    <name evidence="1" type="ORF">ONT01_14015</name>
</gene>
<reference evidence="1" key="1">
    <citation type="submission" date="2022-11" db="EMBL/GenBank/DDBJ databases">
        <title>Genomic repertoires linked with pathogenic potency of arthritogenic Prevotella copri isolated from the gut of rheumatoid arthritis patients.</title>
        <authorList>
            <person name="Nii T."/>
            <person name="Maeda Y."/>
            <person name="Motooka D."/>
            <person name="Naito M."/>
            <person name="Matsumoto Y."/>
            <person name="Ogawa T."/>
            <person name="Oguro-Igashira E."/>
            <person name="Kishikawa T."/>
            <person name="Yamashita M."/>
            <person name="Koizumi S."/>
            <person name="Kurakawa T."/>
            <person name="Okumura R."/>
            <person name="Kayama H."/>
            <person name="Murakami M."/>
            <person name="Sakaguchi T."/>
            <person name="Das B."/>
            <person name="Nakamura S."/>
            <person name="Okada Y."/>
            <person name="Kumanogoh A."/>
            <person name="Takeda K."/>
        </authorList>
    </citation>
    <scope>NUCLEOTIDE SEQUENCE</scope>
    <source>
        <strain evidence="1">H105_2-2</strain>
    </source>
</reference>
<accession>A0AAW5UJW1</accession>
<sequence>MEYIDFTKKKIELHKEIENAIKNMMAEKGVTEIDLTQDEEHYDAGWVIRRVENASELEEVQVAYIKLYGNSLFYKGESAWEIDEEWIPFDVTDNILAGCIDSVYDAIYQRI</sequence>
<name>A0AAW5UJW1_9BACT</name>
<comment type="caution">
    <text evidence="1">The sequence shown here is derived from an EMBL/GenBank/DDBJ whole genome shotgun (WGS) entry which is preliminary data.</text>
</comment>
<dbReference type="AlphaFoldDB" id="A0AAW5UJW1"/>
<protein>
    <submittedName>
        <fullName evidence="1">Uncharacterized protein</fullName>
    </submittedName>
</protein>